<organism evidence="2 3">
    <name type="scientific">Ensete ventricosum</name>
    <name type="common">Abyssinian banana</name>
    <name type="synonym">Musa ensete</name>
    <dbReference type="NCBI Taxonomy" id="4639"/>
    <lineage>
        <taxon>Eukaryota</taxon>
        <taxon>Viridiplantae</taxon>
        <taxon>Streptophyta</taxon>
        <taxon>Embryophyta</taxon>
        <taxon>Tracheophyta</taxon>
        <taxon>Spermatophyta</taxon>
        <taxon>Magnoliopsida</taxon>
        <taxon>Liliopsida</taxon>
        <taxon>Zingiberales</taxon>
        <taxon>Musaceae</taxon>
        <taxon>Ensete</taxon>
    </lineage>
</organism>
<feature type="transmembrane region" description="Helical" evidence="1">
    <location>
        <begin position="34"/>
        <end position="53"/>
    </location>
</feature>
<protein>
    <submittedName>
        <fullName evidence="2">Uncharacterized protein</fullName>
    </submittedName>
</protein>
<accession>A0A427ALV1</accession>
<proteinExistence type="predicted"/>
<dbReference type="EMBL" id="AMZH03001981">
    <property type="protein sequence ID" value="RRT77225.1"/>
    <property type="molecule type" value="Genomic_DNA"/>
</dbReference>
<dbReference type="AlphaFoldDB" id="A0A427ALV1"/>
<evidence type="ECO:0000313" key="2">
    <source>
        <dbReference type="EMBL" id="RRT77225.1"/>
    </source>
</evidence>
<evidence type="ECO:0000256" key="1">
    <source>
        <dbReference type="SAM" id="Phobius"/>
    </source>
</evidence>
<dbReference type="PANTHER" id="PTHR36316:SF1">
    <property type="entry name" value="OS06G0213900 PROTEIN"/>
    <property type="match status" value="1"/>
</dbReference>
<keyword evidence="1" id="KW-0812">Transmembrane</keyword>
<keyword evidence="1" id="KW-1133">Transmembrane helix</keyword>
<evidence type="ECO:0000313" key="3">
    <source>
        <dbReference type="Proteomes" id="UP000287651"/>
    </source>
</evidence>
<keyword evidence="1" id="KW-0472">Membrane</keyword>
<comment type="caution">
    <text evidence="2">The sequence shown here is derived from an EMBL/GenBank/DDBJ whole genome shotgun (WGS) entry which is preliminary data.</text>
</comment>
<reference evidence="2 3" key="1">
    <citation type="journal article" date="2014" name="Agronomy (Basel)">
        <title>A Draft Genome Sequence for Ensete ventricosum, the Drought-Tolerant Tree Against Hunger.</title>
        <authorList>
            <person name="Harrison J."/>
            <person name="Moore K.A."/>
            <person name="Paszkiewicz K."/>
            <person name="Jones T."/>
            <person name="Grant M."/>
            <person name="Ambacheew D."/>
            <person name="Muzemil S."/>
            <person name="Studholme D.J."/>
        </authorList>
    </citation>
    <scope>NUCLEOTIDE SEQUENCE [LARGE SCALE GENOMIC DNA]</scope>
</reference>
<name>A0A427ALV1_ENSVE</name>
<dbReference type="Proteomes" id="UP000287651">
    <property type="component" value="Unassembled WGS sequence"/>
</dbReference>
<sequence length="112" mass="12416">MASAAPSSSSSDGRATTGRRPLGLVANAIKRKDAFLHLFIMTGILMLSMRSLGQKYRIRDLSRDNDLLREEHDALSSRTVAVKDALLHEASLDSSGLLADHLRRLFREDTDH</sequence>
<dbReference type="PANTHER" id="PTHR36316">
    <property type="entry name" value="OS06G0213900 PROTEIN"/>
    <property type="match status" value="1"/>
</dbReference>
<gene>
    <name evidence="2" type="ORF">B296_00024788</name>
</gene>